<dbReference type="AlphaFoldDB" id="A0A2C9XVR7"/>
<comment type="caution">
    <text evidence="1">The sequence shown here is derived from an EMBL/GenBank/DDBJ whole genome shotgun (WGS) entry which is preliminary data.</text>
</comment>
<evidence type="ECO:0000313" key="2">
    <source>
        <dbReference type="Proteomes" id="UP000195221"/>
    </source>
</evidence>
<accession>A0A2C9XVR7</accession>
<name>A0A2C9XVR7_CABSO</name>
<dbReference type="EMBL" id="NBTZ01000158">
    <property type="protein sequence ID" value="OTP66967.1"/>
    <property type="molecule type" value="Genomic_DNA"/>
</dbReference>
<evidence type="ECO:0000313" key="1">
    <source>
        <dbReference type="EMBL" id="OTP66967.1"/>
    </source>
</evidence>
<sequence length="49" mass="5750">MKQRLPFSCIRYRIQIPVQVSSIDIRHANSLECSVLHEIIDAWPRRATT</sequence>
<reference evidence="1 2" key="1">
    <citation type="submission" date="2017-03" db="EMBL/GenBank/DDBJ databases">
        <title>Genome analysis of strain PAMC 26577.</title>
        <authorList>
            <person name="Oh H.-M."/>
            <person name="Yang J.-A."/>
        </authorList>
    </citation>
    <scope>NUCLEOTIDE SEQUENCE [LARGE SCALE GENOMIC DNA]</scope>
    <source>
        <strain evidence="1 2">PAMC 26577</strain>
    </source>
</reference>
<organism evidence="1 2">
    <name type="scientific">Caballeronia sordidicola</name>
    <name type="common">Burkholderia sordidicola</name>
    <dbReference type="NCBI Taxonomy" id="196367"/>
    <lineage>
        <taxon>Bacteria</taxon>
        <taxon>Pseudomonadati</taxon>
        <taxon>Pseudomonadota</taxon>
        <taxon>Betaproteobacteria</taxon>
        <taxon>Burkholderiales</taxon>
        <taxon>Burkholderiaceae</taxon>
        <taxon>Caballeronia</taxon>
    </lineage>
</organism>
<proteinExistence type="predicted"/>
<gene>
    <name evidence="1" type="ORF">PAMC26577_37130</name>
</gene>
<dbReference type="Proteomes" id="UP000195221">
    <property type="component" value="Unassembled WGS sequence"/>
</dbReference>
<protein>
    <submittedName>
        <fullName evidence="1">Uncharacterized protein</fullName>
    </submittedName>
</protein>